<dbReference type="AlphaFoldDB" id="A0AB34JLN5"/>
<sequence>MEEKMEAEVQRGEALEDYLVGPEAEGMKEVAVYSLPRAQEEVAMGELQAAEQVGKAVVAGVLVDGVAAGYSLPQVRVEGEAEEKQEGDTADLVVVHPG</sequence>
<comment type="caution">
    <text evidence="1">The sequence shown here is derived from an EMBL/GenBank/DDBJ whole genome shotgun (WGS) entry which is preliminary data.</text>
</comment>
<evidence type="ECO:0000313" key="1">
    <source>
        <dbReference type="EMBL" id="KAL1521828.1"/>
    </source>
</evidence>
<reference evidence="1 2" key="1">
    <citation type="journal article" date="2024" name="Science">
        <title>Giant polyketide synthase enzymes in the biosynthesis of giant marine polyether toxins.</title>
        <authorList>
            <person name="Fallon T.R."/>
            <person name="Shende V.V."/>
            <person name="Wierzbicki I.H."/>
            <person name="Pendleton A.L."/>
            <person name="Watervoot N.F."/>
            <person name="Auber R.P."/>
            <person name="Gonzalez D.J."/>
            <person name="Wisecaver J.H."/>
            <person name="Moore B.S."/>
        </authorList>
    </citation>
    <scope>NUCLEOTIDE SEQUENCE [LARGE SCALE GENOMIC DNA]</scope>
    <source>
        <strain evidence="1 2">12B1</strain>
    </source>
</reference>
<dbReference type="EMBL" id="JBGBPQ010000007">
    <property type="protein sequence ID" value="KAL1521828.1"/>
    <property type="molecule type" value="Genomic_DNA"/>
</dbReference>
<name>A0AB34JLN5_PRYPA</name>
<protein>
    <submittedName>
        <fullName evidence="1">Uncharacterized protein</fullName>
    </submittedName>
</protein>
<proteinExistence type="predicted"/>
<dbReference type="Proteomes" id="UP001515480">
    <property type="component" value="Unassembled WGS sequence"/>
</dbReference>
<organism evidence="1 2">
    <name type="scientific">Prymnesium parvum</name>
    <name type="common">Toxic golden alga</name>
    <dbReference type="NCBI Taxonomy" id="97485"/>
    <lineage>
        <taxon>Eukaryota</taxon>
        <taxon>Haptista</taxon>
        <taxon>Haptophyta</taxon>
        <taxon>Prymnesiophyceae</taxon>
        <taxon>Prymnesiales</taxon>
        <taxon>Prymnesiaceae</taxon>
        <taxon>Prymnesium</taxon>
    </lineage>
</organism>
<keyword evidence="2" id="KW-1185">Reference proteome</keyword>
<evidence type="ECO:0000313" key="2">
    <source>
        <dbReference type="Proteomes" id="UP001515480"/>
    </source>
</evidence>
<gene>
    <name evidence="1" type="ORF">AB1Y20_021479</name>
</gene>
<accession>A0AB34JLN5</accession>